<accession>A0A099KN24</accession>
<evidence type="ECO:0000256" key="1">
    <source>
        <dbReference type="ARBA" id="ARBA00023015"/>
    </source>
</evidence>
<dbReference type="Proteomes" id="UP000029843">
    <property type="component" value="Unassembled WGS sequence"/>
</dbReference>
<protein>
    <submittedName>
        <fullName evidence="3">P pili regulatory PapB protein</fullName>
    </submittedName>
</protein>
<evidence type="ECO:0000256" key="2">
    <source>
        <dbReference type="ARBA" id="ARBA00023163"/>
    </source>
</evidence>
<sequence length="141" mass="15980">MTDIREICTKCNRKFSPLSSARGEEATTCSNCLPGITELKLEKKKRKNKRNLNKHSLFKGCEAPEDIELLFLLTRIESPEKKQAMLDHLCKGLDAVSAQVFNGISQPKFSETLKRLNEVAQITGELLERKLAKFRALHNAH</sequence>
<gene>
    <name evidence="3" type="ORF">ND2E_3027</name>
</gene>
<proteinExistence type="predicted"/>
<evidence type="ECO:0000313" key="4">
    <source>
        <dbReference type="Proteomes" id="UP000029843"/>
    </source>
</evidence>
<reference evidence="3 4" key="1">
    <citation type="submission" date="2014-08" db="EMBL/GenBank/DDBJ databases">
        <title>Genomic and Phenotypic Diversity of Colwellia psychrerythraea strains from Disparate Marine Basins.</title>
        <authorList>
            <person name="Techtmann S.M."/>
            <person name="Stelling S.C."/>
            <person name="Utturkar S.M."/>
            <person name="Alshibli N."/>
            <person name="Harris A."/>
            <person name="Brown S.D."/>
            <person name="Hazen T.C."/>
        </authorList>
    </citation>
    <scope>NUCLEOTIDE SEQUENCE [LARGE SCALE GENOMIC DNA]</scope>
    <source>
        <strain evidence="3 4">ND2E</strain>
    </source>
</reference>
<evidence type="ECO:0000313" key="3">
    <source>
        <dbReference type="EMBL" id="KGJ92134.1"/>
    </source>
</evidence>
<dbReference type="RefSeq" id="WP_052056501.1">
    <property type="nucleotide sequence ID" value="NZ_JQED01000021.1"/>
</dbReference>
<keyword evidence="1" id="KW-0805">Transcription regulation</keyword>
<dbReference type="PATRIC" id="fig|28229.4.peg.2072"/>
<dbReference type="EMBL" id="JQED01000021">
    <property type="protein sequence ID" value="KGJ92134.1"/>
    <property type="molecule type" value="Genomic_DNA"/>
</dbReference>
<name>A0A099KN24_COLPS</name>
<dbReference type="InterPro" id="IPR053721">
    <property type="entry name" value="Fimbrial_Adhesin_Reg"/>
</dbReference>
<dbReference type="AlphaFoldDB" id="A0A099KN24"/>
<keyword evidence="2" id="KW-0804">Transcription</keyword>
<comment type="caution">
    <text evidence="3">The sequence shown here is derived from an EMBL/GenBank/DDBJ whole genome shotgun (WGS) entry which is preliminary data.</text>
</comment>
<organism evidence="3 4">
    <name type="scientific">Colwellia psychrerythraea</name>
    <name type="common">Vibrio psychroerythus</name>
    <dbReference type="NCBI Taxonomy" id="28229"/>
    <lineage>
        <taxon>Bacteria</taxon>
        <taxon>Pseudomonadati</taxon>
        <taxon>Pseudomonadota</taxon>
        <taxon>Gammaproteobacteria</taxon>
        <taxon>Alteromonadales</taxon>
        <taxon>Colwelliaceae</taxon>
        <taxon>Colwellia</taxon>
    </lineage>
</organism>
<dbReference type="Gene3D" id="1.10.10.2690">
    <property type="match status" value="1"/>
</dbReference>